<feature type="compositionally biased region" description="Low complexity" evidence="1">
    <location>
        <begin position="95"/>
        <end position="106"/>
    </location>
</feature>
<sequence length="204" mass="21319">MAKISKRLMGVCSAAVTAVYAVGYMYTMPSVQASVSVVPDLTMSHTSQSSQGAAAKAYQANTPTASGAPKKSVAHRSDAGSHIGSNESTSKKNNESTGTTSSKSTETAKTASVHAALYKDGVYTGVGTNPYGSLALTVSIVKGKIASVQINQYSMHYPQSVIDPQLPQEAVSMQTWKIYIVSGATASTYNFAEAMYAALEKAKL</sequence>
<name>A0A9X1V960_9BACL</name>
<dbReference type="Proteomes" id="UP001139263">
    <property type="component" value="Unassembled WGS sequence"/>
</dbReference>
<protein>
    <recommendedName>
        <fullName evidence="4">FMN-binding domain-containing protein</fullName>
    </recommendedName>
</protein>
<evidence type="ECO:0000313" key="3">
    <source>
        <dbReference type="Proteomes" id="UP001139263"/>
    </source>
</evidence>
<comment type="caution">
    <text evidence="2">The sequence shown here is derived from an EMBL/GenBank/DDBJ whole genome shotgun (WGS) entry which is preliminary data.</text>
</comment>
<evidence type="ECO:0000256" key="1">
    <source>
        <dbReference type="SAM" id="MobiDB-lite"/>
    </source>
</evidence>
<evidence type="ECO:0000313" key="2">
    <source>
        <dbReference type="EMBL" id="MCI0184066.1"/>
    </source>
</evidence>
<keyword evidence="3" id="KW-1185">Reference proteome</keyword>
<gene>
    <name evidence="2" type="ORF">MM817_02361</name>
</gene>
<reference evidence="2" key="1">
    <citation type="submission" date="2022-03" db="EMBL/GenBank/DDBJ databases">
        <title>Draft Genome Sequence of Firmicute Strain S0AB, a Heterotrophic Iron/Sulfur-Oxidizing Extreme Acidophile.</title>
        <authorList>
            <person name="Vergara E."/>
            <person name="Pakostova E."/>
            <person name="Johnson D.B."/>
            <person name="Holmes D.S."/>
        </authorList>
    </citation>
    <scope>NUCLEOTIDE SEQUENCE</scope>
    <source>
        <strain evidence="2">S0AB</strain>
    </source>
</reference>
<dbReference type="EMBL" id="JALBUF010000008">
    <property type="protein sequence ID" value="MCI0184066.1"/>
    <property type="molecule type" value="Genomic_DNA"/>
</dbReference>
<dbReference type="RefSeq" id="WP_241715267.1">
    <property type="nucleotide sequence ID" value="NZ_JALBUF010000008.1"/>
</dbReference>
<dbReference type="AlphaFoldDB" id="A0A9X1V960"/>
<dbReference type="Gene3D" id="3.90.1010.20">
    <property type="match status" value="1"/>
</dbReference>
<organism evidence="2 3">
    <name type="scientific">Sulfoacidibacillus ferrooxidans</name>
    <dbReference type="NCBI Taxonomy" id="2005001"/>
    <lineage>
        <taxon>Bacteria</taxon>
        <taxon>Bacillati</taxon>
        <taxon>Bacillota</taxon>
        <taxon>Bacilli</taxon>
        <taxon>Bacillales</taxon>
        <taxon>Alicyclobacillaceae</taxon>
        <taxon>Sulfoacidibacillus</taxon>
    </lineage>
</organism>
<proteinExistence type="predicted"/>
<evidence type="ECO:0008006" key="4">
    <source>
        <dbReference type="Google" id="ProtNLM"/>
    </source>
</evidence>
<feature type="region of interest" description="Disordered" evidence="1">
    <location>
        <begin position="52"/>
        <end position="106"/>
    </location>
</feature>
<accession>A0A9X1V960</accession>